<comment type="caution">
    <text evidence="2">The sequence shown here is derived from an EMBL/GenBank/DDBJ whole genome shotgun (WGS) entry which is preliminary data.</text>
</comment>
<dbReference type="Pfam" id="PF22904">
    <property type="entry name" value="NOMO1-like_2nd"/>
    <property type="match status" value="1"/>
</dbReference>
<sequence>MYSNNLVKLLTFLKISVFICLSSFFLLSEISAQEAGATLPESSEEEFLLAGRFEVGEVLFFDVRVAKYRFGFVPAVVTENGLAFDFEVYLSSLNLPINIENETKAYSGWFIETSNTFFHDSLSANNTDIFVVAGEKFEFPTSHSFYLDDTYYVGEQVLSEAMGFSHEYDFDSLILTLTSKKALPFLQKLARQKRGIASLGSRDSQYVNLPRSYELLSPQILDTKISVLHRKDSDQTRANYSIIGSRDIALVNSNIYIAGNQDDTVSDVRATFTRQSLEANLLGPLNARSVEFGDIRPVRQATTRSNGESRGIRVTNAEELSSIQNEVTNIQGDVQDGWDVELYRNGVLIGQEFNVSGGRYNFLDIPLVFGVNNFEVILYGSEGQIVTRNFSKIVDKNSFSNSAFTYDVSLNQNNESLFGVREFSQEFENDFNLSAQFRKGISSGTQLSAGFQYDIGDETGLGSANVGVNATLTDEVLASAYLIKNSDSTSISSNVRTFALGHAISLDVSRTQFETDGLSAQSKFGLQTVGNVKLTKSLRLPIQNRLSYEKRDKLSEYQFSNSVGLNMRWISLFNNITFNQVEDEFNNKTVTNIGALTAQTTLNKFHVRLGYNYDIENKFTPVSYLAAVNWAISNSLRARLNYNHVVDEELDRADFLLSYINPKWDLNTSIQWSELVGWTFGLSARFSITGMDVSYDNNYQDRLPLTKRGSIAVRVFVDENLNAVYDKGEPIVSGAKVRAVQARRVAKTDDNGIAVLSSIPNQVKSDIVIDRDSLPDPFLAPMVPGVSIEFRSGLVDKLDYPLAESSELEGLISIVDGDRVKDARNVRVELSRHGRIVDSVTTEIDGFYLFKDVLPGKYKISINEDSLNTLDIAEAPSISVTVGKQSDILSGNNLSLKKRRYVKQLALSLGQFNSEKMMNVYAELIIARANIHVFKQFTSDGKYRLLSGNYSSDQEKVASIDCLKLANLNIPCEIAEIDVPVGNSAN</sequence>
<accession>A0ABV7FPK4</accession>
<proteinExistence type="predicted"/>
<name>A0ABV7FPK4_9ALTE</name>
<protein>
    <recommendedName>
        <fullName evidence="1">NOMO second beta-sandwich domain-containing protein</fullName>
    </recommendedName>
</protein>
<feature type="domain" description="NOMO second beta-sandwich" evidence="1">
    <location>
        <begin position="821"/>
        <end position="868"/>
    </location>
</feature>
<dbReference type="Proteomes" id="UP001595478">
    <property type="component" value="Unassembled WGS sequence"/>
</dbReference>
<keyword evidence="3" id="KW-1185">Reference proteome</keyword>
<dbReference type="InterPro" id="IPR013783">
    <property type="entry name" value="Ig-like_fold"/>
</dbReference>
<organism evidence="2 3">
    <name type="scientific">Agaribacter flavus</name>
    <dbReference type="NCBI Taxonomy" id="1902781"/>
    <lineage>
        <taxon>Bacteria</taxon>
        <taxon>Pseudomonadati</taxon>
        <taxon>Pseudomonadota</taxon>
        <taxon>Gammaproteobacteria</taxon>
        <taxon>Alteromonadales</taxon>
        <taxon>Alteromonadaceae</taxon>
        <taxon>Agaribacter</taxon>
    </lineage>
</organism>
<evidence type="ECO:0000313" key="2">
    <source>
        <dbReference type="EMBL" id="MFC3120371.1"/>
    </source>
</evidence>
<evidence type="ECO:0000259" key="1">
    <source>
        <dbReference type="Pfam" id="PF22904"/>
    </source>
</evidence>
<evidence type="ECO:0000313" key="3">
    <source>
        <dbReference type="Proteomes" id="UP001595478"/>
    </source>
</evidence>
<dbReference type="Gene3D" id="2.60.40.10">
    <property type="entry name" value="Immunoglobulins"/>
    <property type="match status" value="1"/>
</dbReference>
<dbReference type="RefSeq" id="WP_376918507.1">
    <property type="nucleotide sequence ID" value="NZ_JBHRSW010000004.1"/>
</dbReference>
<reference evidence="3" key="1">
    <citation type="journal article" date="2019" name="Int. J. Syst. Evol. Microbiol.">
        <title>The Global Catalogue of Microorganisms (GCM) 10K type strain sequencing project: providing services to taxonomists for standard genome sequencing and annotation.</title>
        <authorList>
            <consortium name="The Broad Institute Genomics Platform"/>
            <consortium name="The Broad Institute Genome Sequencing Center for Infectious Disease"/>
            <person name="Wu L."/>
            <person name="Ma J."/>
        </authorList>
    </citation>
    <scope>NUCLEOTIDE SEQUENCE [LARGE SCALE GENOMIC DNA]</scope>
    <source>
        <strain evidence="3">KCTC 52473</strain>
    </source>
</reference>
<dbReference type="SUPFAM" id="SSF49478">
    <property type="entry name" value="Cna protein B-type domain"/>
    <property type="match status" value="1"/>
</dbReference>
<dbReference type="EMBL" id="JBHRSW010000004">
    <property type="protein sequence ID" value="MFC3120371.1"/>
    <property type="molecule type" value="Genomic_DNA"/>
</dbReference>
<gene>
    <name evidence="2" type="ORF">ACFOHL_01930</name>
</gene>
<dbReference type="InterPro" id="IPR055074">
    <property type="entry name" value="NOMO1-3_2nd"/>
</dbReference>